<feature type="region of interest" description="Disordered" evidence="1">
    <location>
        <begin position="1"/>
        <end position="26"/>
    </location>
</feature>
<feature type="region of interest" description="Disordered" evidence="1">
    <location>
        <begin position="104"/>
        <end position="127"/>
    </location>
</feature>
<gene>
    <name evidence="2" type="ORF">THAOC_23509</name>
</gene>
<dbReference type="EMBL" id="AGNL01031060">
    <property type="protein sequence ID" value="EJK56576.1"/>
    <property type="molecule type" value="Genomic_DNA"/>
</dbReference>
<keyword evidence="3" id="KW-1185">Reference proteome</keyword>
<evidence type="ECO:0000313" key="3">
    <source>
        <dbReference type="Proteomes" id="UP000266841"/>
    </source>
</evidence>
<accession>K0S6Q5</accession>
<sequence>PKGKKRGEPDAEGASLRPTGRSDIHVRRVRWRQPAGHAEVQGRRGRVVQGDIAREDFVARPCPNDWVRLAWVRRADGSESLSSVIAADGSESLSSAIAADGSESLSSVIARGHRKSRRKAREDPQGGRLCHLPRQGWAFPCNDSRCISG</sequence>
<dbReference type="AlphaFoldDB" id="K0S6Q5"/>
<reference evidence="2 3" key="1">
    <citation type="journal article" date="2012" name="Genome Biol.">
        <title>Genome and low-iron response of an oceanic diatom adapted to chronic iron limitation.</title>
        <authorList>
            <person name="Lommer M."/>
            <person name="Specht M."/>
            <person name="Roy A.S."/>
            <person name="Kraemer L."/>
            <person name="Andreson R."/>
            <person name="Gutowska M.A."/>
            <person name="Wolf J."/>
            <person name="Bergner S.V."/>
            <person name="Schilhabel M.B."/>
            <person name="Klostermeier U.C."/>
            <person name="Beiko R.G."/>
            <person name="Rosenstiel P."/>
            <person name="Hippler M."/>
            <person name="Laroche J."/>
        </authorList>
    </citation>
    <scope>NUCLEOTIDE SEQUENCE [LARGE SCALE GENOMIC DNA]</scope>
    <source>
        <strain evidence="2 3">CCMP1005</strain>
    </source>
</reference>
<feature type="non-terminal residue" evidence="2">
    <location>
        <position position="1"/>
    </location>
</feature>
<evidence type="ECO:0000256" key="1">
    <source>
        <dbReference type="SAM" id="MobiDB-lite"/>
    </source>
</evidence>
<proteinExistence type="predicted"/>
<protein>
    <submittedName>
        <fullName evidence="2">Uncharacterized protein</fullName>
    </submittedName>
</protein>
<evidence type="ECO:0000313" key="2">
    <source>
        <dbReference type="EMBL" id="EJK56576.1"/>
    </source>
</evidence>
<name>K0S6Q5_THAOC</name>
<comment type="caution">
    <text evidence="2">The sequence shown here is derived from an EMBL/GenBank/DDBJ whole genome shotgun (WGS) entry which is preliminary data.</text>
</comment>
<dbReference type="Proteomes" id="UP000266841">
    <property type="component" value="Unassembled WGS sequence"/>
</dbReference>
<organism evidence="2 3">
    <name type="scientific">Thalassiosira oceanica</name>
    <name type="common">Marine diatom</name>
    <dbReference type="NCBI Taxonomy" id="159749"/>
    <lineage>
        <taxon>Eukaryota</taxon>
        <taxon>Sar</taxon>
        <taxon>Stramenopiles</taxon>
        <taxon>Ochrophyta</taxon>
        <taxon>Bacillariophyta</taxon>
        <taxon>Coscinodiscophyceae</taxon>
        <taxon>Thalassiosirophycidae</taxon>
        <taxon>Thalassiosirales</taxon>
        <taxon>Thalassiosiraceae</taxon>
        <taxon>Thalassiosira</taxon>
    </lineage>
</organism>